<dbReference type="Proteomes" id="UP001596044">
    <property type="component" value="Unassembled WGS sequence"/>
</dbReference>
<protein>
    <submittedName>
        <fullName evidence="1">Uncharacterized protein</fullName>
    </submittedName>
</protein>
<reference evidence="2" key="1">
    <citation type="journal article" date="2019" name="Int. J. Syst. Evol. Microbiol.">
        <title>The Global Catalogue of Microorganisms (GCM) 10K type strain sequencing project: providing services to taxonomists for standard genome sequencing and annotation.</title>
        <authorList>
            <consortium name="The Broad Institute Genomics Platform"/>
            <consortium name="The Broad Institute Genome Sequencing Center for Infectious Disease"/>
            <person name="Wu L."/>
            <person name="Ma J."/>
        </authorList>
    </citation>
    <scope>NUCLEOTIDE SEQUENCE [LARGE SCALE GENOMIC DNA]</scope>
    <source>
        <strain evidence="2">KACC 11904</strain>
    </source>
</reference>
<name>A0ABW0K838_9BACL</name>
<sequence>MNTWEAIKIQGEIMRGTTGEGQQFWQTAIQGWKNDNPSNTDDIVLIRAVLIEDKGSARILISADYNFNDAKANVLVRRLVDEATEQIKEAIAEDL</sequence>
<dbReference type="RefSeq" id="WP_377524819.1">
    <property type="nucleotide sequence ID" value="NZ_JBHSMJ010000017.1"/>
</dbReference>
<keyword evidence="2" id="KW-1185">Reference proteome</keyword>
<organism evidence="1 2">
    <name type="scientific">Paenibacillus aestuarii</name>
    <dbReference type="NCBI Taxonomy" id="516965"/>
    <lineage>
        <taxon>Bacteria</taxon>
        <taxon>Bacillati</taxon>
        <taxon>Bacillota</taxon>
        <taxon>Bacilli</taxon>
        <taxon>Bacillales</taxon>
        <taxon>Paenibacillaceae</taxon>
        <taxon>Paenibacillus</taxon>
    </lineage>
</organism>
<gene>
    <name evidence="1" type="ORF">ACFPOG_12835</name>
</gene>
<evidence type="ECO:0000313" key="2">
    <source>
        <dbReference type="Proteomes" id="UP001596044"/>
    </source>
</evidence>
<accession>A0ABW0K838</accession>
<evidence type="ECO:0000313" key="1">
    <source>
        <dbReference type="EMBL" id="MFC5449151.1"/>
    </source>
</evidence>
<proteinExistence type="predicted"/>
<dbReference type="EMBL" id="JBHSMJ010000017">
    <property type="protein sequence ID" value="MFC5449151.1"/>
    <property type="molecule type" value="Genomic_DNA"/>
</dbReference>
<comment type="caution">
    <text evidence="1">The sequence shown here is derived from an EMBL/GenBank/DDBJ whole genome shotgun (WGS) entry which is preliminary data.</text>
</comment>